<dbReference type="PRINTS" id="PR00411">
    <property type="entry name" value="PNDRDTASEI"/>
</dbReference>
<reference evidence="9 10" key="1">
    <citation type="submission" date="2017-08" db="EMBL/GenBank/DDBJ databases">
        <title>Burning lignite coal seam in the remote Altai Mountains harbors a hydrogen-driven thermophilic microbial community.</title>
        <authorList>
            <person name="Kadnikov V.V."/>
            <person name="Mardanov A.V."/>
            <person name="Ivasenko D."/>
            <person name="Beletsky A.V."/>
            <person name="Karnachuk O.V."/>
            <person name="Ravin N.V."/>
        </authorList>
    </citation>
    <scope>NUCLEOTIDE SEQUENCE [LARGE SCALE GENOMIC DNA]</scope>
    <source>
        <strain evidence="9">AL33</strain>
    </source>
</reference>
<dbReference type="InterPro" id="IPR023753">
    <property type="entry name" value="FAD/NAD-binding_dom"/>
</dbReference>
<evidence type="ECO:0000256" key="5">
    <source>
        <dbReference type="ARBA" id="ARBA00023002"/>
    </source>
</evidence>
<gene>
    <name evidence="9" type="ORF">HSCHL_2254</name>
</gene>
<protein>
    <submittedName>
        <fullName evidence="9">NADH dehydrogenase</fullName>
    </submittedName>
</protein>
<dbReference type="Gene3D" id="3.50.50.60">
    <property type="entry name" value="FAD/NAD(P)-binding domain"/>
    <property type="match status" value="2"/>
</dbReference>
<dbReference type="Proteomes" id="UP000244180">
    <property type="component" value="Unassembled WGS sequence"/>
</dbReference>
<dbReference type="PRINTS" id="PR00368">
    <property type="entry name" value="FADPNR"/>
</dbReference>
<dbReference type="Pfam" id="PF07992">
    <property type="entry name" value="Pyr_redox_2"/>
    <property type="match status" value="1"/>
</dbReference>
<accession>A0A2T5GER0</accession>
<evidence type="ECO:0000256" key="3">
    <source>
        <dbReference type="ARBA" id="ARBA00022630"/>
    </source>
</evidence>
<dbReference type="SUPFAM" id="SSF51905">
    <property type="entry name" value="FAD/NAD(P)-binding domain"/>
    <property type="match status" value="1"/>
</dbReference>
<name>A0A2T5GER0_HYDSH</name>
<keyword evidence="5" id="KW-0560">Oxidoreductase</keyword>
<feature type="domain" description="FAD/NAD(P)-binding" evidence="8">
    <location>
        <begin position="6"/>
        <end position="295"/>
    </location>
</feature>
<dbReference type="PANTHER" id="PTHR43429:SF1">
    <property type="entry name" value="NAD(P)H SULFUR OXIDOREDUCTASE (COA-DEPENDENT)"/>
    <property type="match status" value="1"/>
</dbReference>
<evidence type="ECO:0000256" key="4">
    <source>
        <dbReference type="ARBA" id="ARBA00022827"/>
    </source>
</evidence>
<proteinExistence type="inferred from homology"/>
<evidence type="ECO:0000256" key="6">
    <source>
        <dbReference type="ARBA" id="ARBA00023284"/>
    </source>
</evidence>
<dbReference type="SUPFAM" id="SSF55424">
    <property type="entry name" value="FAD/NAD-linked reductases, dimerisation (C-terminal) domain"/>
    <property type="match status" value="1"/>
</dbReference>
<dbReference type="PANTHER" id="PTHR43429">
    <property type="entry name" value="PYRIDINE NUCLEOTIDE-DISULFIDE OXIDOREDUCTASE DOMAIN-CONTAINING"/>
    <property type="match status" value="1"/>
</dbReference>
<organism evidence="9 10">
    <name type="scientific">Hydrogenibacillus schlegelii</name>
    <name type="common">Bacillus schlegelii</name>
    <dbReference type="NCBI Taxonomy" id="1484"/>
    <lineage>
        <taxon>Bacteria</taxon>
        <taxon>Bacillati</taxon>
        <taxon>Bacillota</taxon>
        <taxon>Bacilli</taxon>
        <taxon>Bacillales</taxon>
        <taxon>Bacillales Family X. Incertae Sedis</taxon>
        <taxon>Hydrogenibacillus</taxon>
    </lineage>
</organism>
<comment type="cofactor">
    <cofactor evidence="1">
        <name>FAD</name>
        <dbReference type="ChEBI" id="CHEBI:57692"/>
    </cofactor>
</comment>
<dbReference type="GO" id="GO:0016491">
    <property type="term" value="F:oxidoreductase activity"/>
    <property type="evidence" value="ECO:0007669"/>
    <property type="project" value="UniProtKB-KW"/>
</dbReference>
<dbReference type="EMBL" id="PEBV01000002">
    <property type="protein sequence ID" value="PTQ54663.1"/>
    <property type="molecule type" value="Genomic_DNA"/>
</dbReference>
<dbReference type="InterPro" id="IPR050260">
    <property type="entry name" value="FAD-bd_OxRdtase"/>
</dbReference>
<evidence type="ECO:0000313" key="9">
    <source>
        <dbReference type="EMBL" id="PTQ54663.1"/>
    </source>
</evidence>
<keyword evidence="4" id="KW-0274">FAD</keyword>
<dbReference type="AlphaFoldDB" id="A0A2T5GER0"/>
<dbReference type="InterPro" id="IPR004099">
    <property type="entry name" value="Pyr_nucl-diS_OxRdtase_dimer"/>
</dbReference>
<evidence type="ECO:0000259" key="7">
    <source>
        <dbReference type="Pfam" id="PF02852"/>
    </source>
</evidence>
<dbReference type="InterPro" id="IPR036188">
    <property type="entry name" value="FAD/NAD-bd_sf"/>
</dbReference>
<dbReference type="InterPro" id="IPR016156">
    <property type="entry name" value="FAD/NAD-linked_Rdtase_dimer_sf"/>
</dbReference>
<comment type="similarity">
    <text evidence="2">Belongs to the class-III pyridine nucleotide-disulfide oxidoreductase family.</text>
</comment>
<dbReference type="Pfam" id="PF02852">
    <property type="entry name" value="Pyr_redox_dim"/>
    <property type="match status" value="1"/>
</dbReference>
<sequence>MEMSRRYVIIGGDAAGMSAASQIRRLDPDAAIDVFERDNVVSYAQCGLPYYIGGLVPSAERLVARTKQEFEEKYNIRVHLRHEATAVDPTAKIVAVTDLATGDTRTVPYDKLLIATGARPILPGWEGRDLAGVFPLKTLGDAERILADLRDRPVERVVIIGGGYIGLEMAEAFHLLGKTVTVLDLAPQLALTFDADMADLARDALERHGIAVGLGEEVRRLEGEGGRVRAVVTNKNTYPADLVLVAVGVVPNSELAREAGAELGPKGAIRVNDRMETSLPDVYAAGDCATQFHRIKGADDFVPLGTHANKQGRVAGTNMTGGDARFAGIVGSAIMKVLDIAMGRTGLSSREAEALGVPFETVRIRSRAHARYYPDNAELHVKLLFKRDDRRLLGGQIVGKAGVDKRVDVLATALYHGMTIDELEALDLSYAPPFNAVWDPLQQAATVAKKADRRAER</sequence>
<evidence type="ECO:0000256" key="2">
    <source>
        <dbReference type="ARBA" id="ARBA00009130"/>
    </source>
</evidence>
<evidence type="ECO:0000313" key="10">
    <source>
        <dbReference type="Proteomes" id="UP000244180"/>
    </source>
</evidence>
<keyword evidence="3" id="KW-0285">Flavoprotein</keyword>
<evidence type="ECO:0000259" key="8">
    <source>
        <dbReference type="Pfam" id="PF07992"/>
    </source>
</evidence>
<keyword evidence="6" id="KW-0676">Redox-active center</keyword>
<evidence type="ECO:0000256" key="1">
    <source>
        <dbReference type="ARBA" id="ARBA00001974"/>
    </source>
</evidence>
<feature type="domain" description="Pyridine nucleotide-disulphide oxidoreductase dimerisation" evidence="7">
    <location>
        <begin position="335"/>
        <end position="435"/>
    </location>
</feature>
<comment type="caution">
    <text evidence="9">The sequence shown here is derived from an EMBL/GenBank/DDBJ whole genome shotgun (WGS) entry which is preliminary data.</text>
</comment>
<dbReference type="NCBIfam" id="NF007123">
    <property type="entry name" value="PRK09564.1"/>
    <property type="match status" value="1"/>
</dbReference>